<evidence type="ECO:0000313" key="1">
    <source>
        <dbReference type="EMBL" id="EHH07159.1"/>
    </source>
</evidence>
<evidence type="ECO:0000313" key="2">
    <source>
        <dbReference type="Proteomes" id="UP000002949"/>
    </source>
</evidence>
<sequence length="56" mass="6419">GTATRHVNCLLNFSRWLVENDKQGIAPRLHDKSLDDDVKELERNGGRRPSFRLSSI</sequence>
<evidence type="ECO:0008006" key="3">
    <source>
        <dbReference type="Google" id="ProtNLM"/>
    </source>
</evidence>
<dbReference type="EMBL" id="AGSN01000193">
    <property type="protein sequence ID" value="EHH07159.1"/>
    <property type="molecule type" value="Genomic_DNA"/>
</dbReference>
<reference evidence="1 2" key="1">
    <citation type="journal article" date="2012" name="J. Bacteriol.">
        <title>Draft Genome Sequence of Plant Growth-Promoting Rhizobium Mesorhizobium amorphae, Isolated from Zinc-Lead Mine Tailings.</title>
        <authorList>
            <person name="Hao X."/>
            <person name="Lin Y."/>
            <person name="Johnstone L."/>
            <person name="Baltrus D.A."/>
            <person name="Miller S.J."/>
            <person name="Wei G."/>
            <person name="Rensing C."/>
        </authorList>
    </citation>
    <scope>NUCLEOTIDE SEQUENCE [LARGE SCALE GENOMIC DNA]</scope>
    <source>
        <strain evidence="1 2">CCNWGS0123</strain>
    </source>
</reference>
<dbReference type="AlphaFoldDB" id="G6YI10"/>
<dbReference type="Proteomes" id="UP000002949">
    <property type="component" value="Unassembled WGS sequence"/>
</dbReference>
<gene>
    <name evidence="1" type="ORF">MEA186_28152</name>
</gene>
<keyword evidence="2" id="KW-1185">Reference proteome</keyword>
<organism evidence="1 2">
    <name type="scientific">Mesorhizobium amorphae CCNWGS0123</name>
    <dbReference type="NCBI Taxonomy" id="1082933"/>
    <lineage>
        <taxon>Bacteria</taxon>
        <taxon>Pseudomonadati</taxon>
        <taxon>Pseudomonadota</taxon>
        <taxon>Alphaproteobacteria</taxon>
        <taxon>Hyphomicrobiales</taxon>
        <taxon>Phyllobacteriaceae</taxon>
        <taxon>Mesorhizobium</taxon>
    </lineage>
</organism>
<accession>G6YI10</accession>
<name>G6YI10_9HYPH</name>
<protein>
    <recommendedName>
        <fullName evidence="3">Integrase</fullName>
    </recommendedName>
</protein>
<proteinExistence type="predicted"/>
<feature type="non-terminal residue" evidence="1">
    <location>
        <position position="1"/>
    </location>
</feature>